<dbReference type="InterPro" id="IPR050564">
    <property type="entry name" value="F420-G6PD/mer"/>
</dbReference>
<protein>
    <submittedName>
        <fullName evidence="3">Coenzyme F420-dependent oxidoreductase, NP1902A family</fullName>
    </submittedName>
</protein>
<dbReference type="RefSeq" id="WP_090507817.1">
    <property type="nucleotide sequence ID" value="NZ_FNWL01000003.1"/>
</dbReference>
<dbReference type="InterPro" id="IPR036661">
    <property type="entry name" value="Luciferase-like_sf"/>
</dbReference>
<dbReference type="OrthoDB" id="194060at2157"/>
<proteinExistence type="predicted"/>
<dbReference type="PANTHER" id="PTHR43244">
    <property type="match status" value="1"/>
</dbReference>
<name>A0A1H6G3N2_9EURY</name>
<dbReference type="SUPFAM" id="SSF51679">
    <property type="entry name" value="Bacterial luciferase-like"/>
    <property type="match status" value="1"/>
</dbReference>
<accession>A0A1H6G3N2</accession>
<dbReference type="NCBIfam" id="TIGR04024">
    <property type="entry name" value="F420_NP1902A"/>
    <property type="match status" value="1"/>
</dbReference>
<feature type="domain" description="Luciferase-like" evidence="2">
    <location>
        <begin position="16"/>
        <end position="303"/>
    </location>
</feature>
<dbReference type="Pfam" id="PF00296">
    <property type="entry name" value="Bac_luciferase"/>
    <property type="match status" value="1"/>
</dbReference>
<evidence type="ECO:0000313" key="3">
    <source>
        <dbReference type="EMBL" id="SEH17202.1"/>
    </source>
</evidence>
<dbReference type="CDD" id="cd01097">
    <property type="entry name" value="Tetrahydromethanopterin_reductase"/>
    <property type="match status" value="1"/>
</dbReference>
<evidence type="ECO:0000259" key="2">
    <source>
        <dbReference type="Pfam" id="PF00296"/>
    </source>
</evidence>
<dbReference type="InterPro" id="IPR011251">
    <property type="entry name" value="Luciferase-like_dom"/>
</dbReference>
<sequence>MNEALDLVVMTGDHDTHESIVDRVRRAEELGYSRVSMGEATGWSIVPTLSLIAAQTDEIGISNDVFSPYGRSPAVLAQTALALHDLSDGRYRLGLGPSSPALTEQWHGTSFDRPLRRLRETLEVIRTICTDGTSASEGQIFDQRGLSYDRDAPETPPKIDLATLGPKATELTGRFADGWVPQLFSTDGLEDRLAALERGVELGGRDASDVRVSPILRCIASEDREQARSKARSMLAFLIGAYGPYYGDSVASQGYEDVVKAIRTAWNDGDRAGMSAALSDEVLDEFAAAGTPEDVRSRVTRYAAVDGVDAVRVGFVGGMTDAEKNATMTALADLL</sequence>
<gene>
    <name evidence="3" type="ORF">SAMN04487967_3054</name>
</gene>
<dbReference type="InterPro" id="IPR023909">
    <property type="entry name" value="F420_NP1902A"/>
</dbReference>
<dbReference type="Gene3D" id="3.20.20.30">
    <property type="entry name" value="Luciferase-like domain"/>
    <property type="match status" value="1"/>
</dbReference>
<organism evidence="3 4">
    <name type="scientific">Natronorubrum sediminis</name>
    <dbReference type="NCBI Taxonomy" id="640943"/>
    <lineage>
        <taxon>Archaea</taxon>
        <taxon>Methanobacteriati</taxon>
        <taxon>Methanobacteriota</taxon>
        <taxon>Stenosarchaea group</taxon>
        <taxon>Halobacteria</taxon>
        <taxon>Halobacteriales</taxon>
        <taxon>Natrialbaceae</taxon>
        <taxon>Natronorubrum</taxon>
    </lineage>
</organism>
<reference evidence="4" key="1">
    <citation type="submission" date="2016-10" db="EMBL/GenBank/DDBJ databases">
        <authorList>
            <person name="Varghese N."/>
            <person name="Submissions S."/>
        </authorList>
    </citation>
    <scope>NUCLEOTIDE SEQUENCE [LARGE SCALE GENOMIC DNA]</scope>
    <source>
        <strain evidence="4">CGMCC 1.8981</strain>
    </source>
</reference>
<dbReference type="GO" id="GO:0016705">
    <property type="term" value="F:oxidoreductase activity, acting on paired donors, with incorporation or reduction of molecular oxygen"/>
    <property type="evidence" value="ECO:0007669"/>
    <property type="project" value="InterPro"/>
</dbReference>
<dbReference type="EMBL" id="FNWL01000003">
    <property type="protein sequence ID" value="SEH17202.1"/>
    <property type="molecule type" value="Genomic_DNA"/>
</dbReference>
<dbReference type="AlphaFoldDB" id="A0A1H6G3N2"/>
<keyword evidence="4" id="KW-1185">Reference proteome</keyword>
<evidence type="ECO:0000313" key="4">
    <source>
        <dbReference type="Proteomes" id="UP000199112"/>
    </source>
</evidence>
<evidence type="ECO:0000256" key="1">
    <source>
        <dbReference type="ARBA" id="ARBA00023002"/>
    </source>
</evidence>
<dbReference type="PANTHER" id="PTHR43244:SF1">
    <property type="entry name" value="5,10-METHYLENETETRAHYDROMETHANOPTERIN REDUCTASE"/>
    <property type="match status" value="1"/>
</dbReference>
<keyword evidence="1" id="KW-0560">Oxidoreductase</keyword>
<dbReference type="Proteomes" id="UP000199112">
    <property type="component" value="Unassembled WGS sequence"/>
</dbReference>